<reference evidence="2 3" key="1">
    <citation type="submission" date="2018-06" db="EMBL/GenBank/DDBJ databases">
        <title>Complete Genomes of Monosporascus.</title>
        <authorList>
            <person name="Robinson A.J."/>
            <person name="Natvig D.O."/>
        </authorList>
    </citation>
    <scope>NUCLEOTIDE SEQUENCE [LARGE SCALE GENOMIC DNA]</scope>
    <source>
        <strain evidence="2 3">CBS 609.92</strain>
    </source>
</reference>
<gene>
    <name evidence="2" type="ORF">DL762_009818</name>
</gene>
<feature type="compositionally biased region" description="Basic and acidic residues" evidence="1">
    <location>
        <begin position="113"/>
        <end position="126"/>
    </location>
</feature>
<name>A0ABY0GSB6_9PEZI</name>
<feature type="compositionally biased region" description="Basic and acidic residues" evidence="1">
    <location>
        <begin position="74"/>
        <end position="85"/>
    </location>
</feature>
<evidence type="ECO:0000256" key="1">
    <source>
        <dbReference type="SAM" id="MobiDB-lite"/>
    </source>
</evidence>
<feature type="region of interest" description="Disordered" evidence="1">
    <location>
        <begin position="24"/>
        <end position="126"/>
    </location>
</feature>
<dbReference type="Proteomes" id="UP000294003">
    <property type="component" value="Unassembled WGS sequence"/>
</dbReference>
<keyword evidence="3" id="KW-1185">Reference proteome</keyword>
<proteinExistence type="predicted"/>
<accession>A0ABY0GSB6</accession>
<evidence type="ECO:0000313" key="3">
    <source>
        <dbReference type="Proteomes" id="UP000294003"/>
    </source>
</evidence>
<protein>
    <submittedName>
        <fullName evidence="2">Uncharacterized protein</fullName>
    </submittedName>
</protein>
<comment type="caution">
    <text evidence="2">The sequence shown here is derived from an EMBL/GenBank/DDBJ whole genome shotgun (WGS) entry which is preliminary data.</text>
</comment>
<organism evidence="2 3">
    <name type="scientific">Monosporascus cannonballus</name>
    <dbReference type="NCBI Taxonomy" id="155416"/>
    <lineage>
        <taxon>Eukaryota</taxon>
        <taxon>Fungi</taxon>
        <taxon>Dikarya</taxon>
        <taxon>Ascomycota</taxon>
        <taxon>Pezizomycotina</taxon>
        <taxon>Sordariomycetes</taxon>
        <taxon>Xylariomycetidae</taxon>
        <taxon>Xylariales</taxon>
        <taxon>Xylariales incertae sedis</taxon>
        <taxon>Monosporascus</taxon>
    </lineage>
</organism>
<sequence length="385" mass="43853">MSILSGFGSILPTTIRRIKKVVLRKKAPPSSTRPNAPDFEPRSEDQSSTPLVKPLRGHQYLPRLPNAPSGTDELNLRPDAPEFKPRPKHHFRATMEGPSRGPQYLPKLPDTPRTSEELRRAQEDPGTKLRPRVRHYFTCANITLHLNLVYRRRYAAIDFRRNELISTIERDGYDSPAVGPPNTKIKLRGDYLVPESGGVVHFLHWLTARDPKVWVNLKRDVFYFSATDFPSVDPVHPSLTRRHFSRLRRSSCLLPTPGPLPVLSAYGYGSEWWAKRIEKIAISVSDIPGDPRLYLVIPRDVSCPHGPHHRWRGMELNKDGFCLYGRFVGSHVALQYSEAHGGQECKCYLGPNPTFGVAEQLQTMFESRSGRRVEVIPVIQDLFWC</sequence>
<dbReference type="EMBL" id="QJNS01000600">
    <property type="protein sequence ID" value="RYO76337.1"/>
    <property type="molecule type" value="Genomic_DNA"/>
</dbReference>
<evidence type="ECO:0000313" key="2">
    <source>
        <dbReference type="EMBL" id="RYO76337.1"/>
    </source>
</evidence>